<dbReference type="AlphaFoldDB" id="A0A543BM16"/>
<dbReference type="GO" id="GO:0070475">
    <property type="term" value="P:rRNA base methylation"/>
    <property type="evidence" value="ECO:0007669"/>
    <property type="project" value="TreeGrafter"/>
</dbReference>
<dbReference type="PIRSF" id="PIRSF015601">
    <property type="entry name" value="MTase_slr0722"/>
    <property type="match status" value="1"/>
</dbReference>
<dbReference type="SUPFAM" id="SSF75217">
    <property type="entry name" value="alpha/beta knot"/>
    <property type="match status" value="1"/>
</dbReference>
<evidence type="ECO:0000256" key="6">
    <source>
        <dbReference type="ARBA" id="ARBA00022552"/>
    </source>
</evidence>
<dbReference type="GO" id="GO:0005737">
    <property type="term" value="C:cytoplasm"/>
    <property type="evidence" value="ECO:0007669"/>
    <property type="project" value="UniProtKB-SubCell"/>
</dbReference>
<comment type="caution">
    <text evidence="15">The sequence shown here is derived from an EMBL/GenBank/DDBJ whole genome shotgun (WGS) entry which is preliminary data.</text>
</comment>
<reference evidence="15 16" key="1">
    <citation type="submission" date="2019-06" db="EMBL/GenBank/DDBJ databases">
        <title>Sequencing the genomes of 1000 actinobacteria strains.</title>
        <authorList>
            <person name="Klenk H.-P."/>
        </authorList>
    </citation>
    <scope>NUCLEOTIDE SEQUENCE [LARGE SCALE GENOMIC DNA]</scope>
    <source>
        <strain evidence="15 16">DSM 20169</strain>
    </source>
</reference>
<dbReference type="CDD" id="cd18084">
    <property type="entry name" value="RsmE-like"/>
    <property type="match status" value="1"/>
</dbReference>
<dbReference type="InterPro" id="IPR006700">
    <property type="entry name" value="RsmE"/>
</dbReference>
<evidence type="ECO:0000256" key="2">
    <source>
        <dbReference type="ARBA" id="ARBA00005528"/>
    </source>
</evidence>
<dbReference type="InterPro" id="IPR029028">
    <property type="entry name" value="Alpha/beta_knot_MTases"/>
</dbReference>
<evidence type="ECO:0000256" key="12">
    <source>
        <dbReference type="PIRNR" id="PIRNR015601"/>
    </source>
</evidence>
<dbReference type="Pfam" id="PF04452">
    <property type="entry name" value="Methyltrans_RNA"/>
    <property type="match status" value="1"/>
</dbReference>
<dbReference type="InterPro" id="IPR046886">
    <property type="entry name" value="RsmE_MTase_dom"/>
</dbReference>
<dbReference type="Proteomes" id="UP000317209">
    <property type="component" value="Unassembled WGS sequence"/>
</dbReference>
<evidence type="ECO:0000259" key="14">
    <source>
        <dbReference type="Pfam" id="PF20260"/>
    </source>
</evidence>
<keyword evidence="9 12" id="KW-0949">S-adenosyl-L-methionine</keyword>
<evidence type="ECO:0000256" key="7">
    <source>
        <dbReference type="ARBA" id="ARBA00022603"/>
    </source>
</evidence>
<evidence type="ECO:0000313" key="15">
    <source>
        <dbReference type="EMBL" id="TQL85856.1"/>
    </source>
</evidence>
<sequence>MALHFLLESASDAAVGDVVSLTGAEAKHAAVVRRLRVGEAITIGDGRGVWLSGVAEEVSPGKVDVRISERTEQAAPAPRIVLVQALAKGDRDELAVQAACELGVDEIVPWQASRSVSRWEGAKAVKGRERWASIVRGAAKQAHRAWVPDVGAPVTTAQLAQRAATQRVLLLDPTATGRLSEIVADGRDLVLVVGPEGGIAPEELTRLTEAGAERALLGDTVLRTSTAGPAAIAVLSVALGRW</sequence>
<comment type="function">
    <text evidence="10 12">Specifically methylates the N3 position of the uracil ring of uridine 1498 (m3U1498) in 16S rRNA. Acts on the fully assembled 30S ribosomal subunit.</text>
</comment>
<dbReference type="PANTHER" id="PTHR30027">
    <property type="entry name" value="RIBOSOMAL RNA SMALL SUBUNIT METHYLTRANSFERASE E"/>
    <property type="match status" value="1"/>
</dbReference>
<dbReference type="EMBL" id="VFOX01000001">
    <property type="protein sequence ID" value="TQL85856.1"/>
    <property type="molecule type" value="Genomic_DNA"/>
</dbReference>
<dbReference type="OrthoDB" id="9808126at2"/>
<evidence type="ECO:0000313" key="16">
    <source>
        <dbReference type="Proteomes" id="UP000317209"/>
    </source>
</evidence>
<dbReference type="InterPro" id="IPR046887">
    <property type="entry name" value="RsmE_PUA-like"/>
</dbReference>
<keyword evidence="7 12" id="KW-0489">Methyltransferase</keyword>
<comment type="similarity">
    <text evidence="2 12">Belongs to the RNA methyltransferase RsmE family.</text>
</comment>
<keyword evidence="6 12" id="KW-0698">rRNA processing</keyword>
<dbReference type="PANTHER" id="PTHR30027:SF3">
    <property type="entry name" value="16S RRNA (URACIL(1498)-N(3))-METHYLTRANSFERASE"/>
    <property type="match status" value="1"/>
</dbReference>
<dbReference type="GO" id="GO:0070042">
    <property type="term" value="F:rRNA (uridine-N3-)-methyltransferase activity"/>
    <property type="evidence" value="ECO:0007669"/>
    <property type="project" value="TreeGrafter"/>
</dbReference>
<keyword evidence="8 12" id="KW-0808">Transferase</keyword>
<dbReference type="Gene3D" id="3.40.1280.10">
    <property type="match status" value="1"/>
</dbReference>
<dbReference type="RefSeq" id="WP_141871770.1">
    <property type="nucleotide sequence ID" value="NZ_VFOX01000001.1"/>
</dbReference>
<dbReference type="Gene3D" id="2.40.240.20">
    <property type="entry name" value="Hypothetical PUA domain-like, domain 1"/>
    <property type="match status" value="1"/>
</dbReference>
<evidence type="ECO:0000256" key="9">
    <source>
        <dbReference type="ARBA" id="ARBA00022691"/>
    </source>
</evidence>
<protein>
    <recommendedName>
        <fullName evidence="4 12">Ribosomal RNA small subunit methyltransferase E</fullName>
        <ecNumber evidence="3 12">2.1.1.193</ecNumber>
    </recommendedName>
</protein>
<evidence type="ECO:0000256" key="8">
    <source>
        <dbReference type="ARBA" id="ARBA00022679"/>
    </source>
</evidence>
<feature type="domain" description="Ribosomal RNA small subunit methyltransferase E PUA-like" evidence="14">
    <location>
        <begin position="21"/>
        <end position="67"/>
    </location>
</feature>
<dbReference type="NCBIfam" id="NF008693">
    <property type="entry name" value="PRK11713.2-3"/>
    <property type="match status" value="1"/>
</dbReference>
<dbReference type="Pfam" id="PF20260">
    <property type="entry name" value="PUA_4"/>
    <property type="match status" value="1"/>
</dbReference>
<keyword evidence="5 12" id="KW-0963">Cytoplasm</keyword>
<dbReference type="SUPFAM" id="SSF88697">
    <property type="entry name" value="PUA domain-like"/>
    <property type="match status" value="1"/>
</dbReference>
<comment type="catalytic activity">
    <reaction evidence="11 12">
        <text>uridine(1498) in 16S rRNA + S-adenosyl-L-methionine = N(3)-methyluridine(1498) in 16S rRNA + S-adenosyl-L-homocysteine + H(+)</text>
        <dbReference type="Rhea" id="RHEA:42920"/>
        <dbReference type="Rhea" id="RHEA-COMP:10283"/>
        <dbReference type="Rhea" id="RHEA-COMP:10284"/>
        <dbReference type="ChEBI" id="CHEBI:15378"/>
        <dbReference type="ChEBI" id="CHEBI:57856"/>
        <dbReference type="ChEBI" id="CHEBI:59789"/>
        <dbReference type="ChEBI" id="CHEBI:65315"/>
        <dbReference type="ChEBI" id="CHEBI:74502"/>
        <dbReference type="EC" id="2.1.1.193"/>
    </reaction>
</comment>
<evidence type="ECO:0000256" key="5">
    <source>
        <dbReference type="ARBA" id="ARBA00022490"/>
    </source>
</evidence>
<proteinExistence type="inferred from homology"/>
<dbReference type="InterPro" id="IPR029026">
    <property type="entry name" value="tRNA_m1G_MTases_N"/>
</dbReference>
<comment type="subcellular location">
    <subcellularLocation>
        <location evidence="1 12">Cytoplasm</location>
    </subcellularLocation>
</comment>
<organism evidence="15 16">
    <name type="scientific">Microbacterium saperdae</name>
    <dbReference type="NCBI Taxonomy" id="69368"/>
    <lineage>
        <taxon>Bacteria</taxon>
        <taxon>Bacillati</taxon>
        <taxon>Actinomycetota</taxon>
        <taxon>Actinomycetes</taxon>
        <taxon>Micrococcales</taxon>
        <taxon>Microbacteriaceae</taxon>
        <taxon>Microbacterium</taxon>
    </lineage>
</organism>
<evidence type="ECO:0000256" key="10">
    <source>
        <dbReference type="ARBA" id="ARBA00025699"/>
    </source>
</evidence>
<evidence type="ECO:0000259" key="13">
    <source>
        <dbReference type="Pfam" id="PF04452"/>
    </source>
</evidence>
<keyword evidence="16" id="KW-1185">Reference proteome</keyword>
<evidence type="ECO:0000256" key="3">
    <source>
        <dbReference type="ARBA" id="ARBA00012328"/>
    </source>
</evidence>
<evidence type="ECO:0000256" key="4">
    <source>
        <dbReference type="ARBA" id="ARBA00013673"/>
    </source>
</evidence>
<accession>A0A543BM16</accession>
<evidence type="ECO:0000256" key="11">
    <source>
        <dbReference type="ARBA" id="ARBA00047944"/>
    </source>
</evidence>
<dbReference type="NCBIfam" id="TIGR00046">
    <property type="entry name" value="RsmE family RNA methyltransferase"/>
    <property type="match status" value="1"/>
</dbReference>
<name>A0A543BM16_9MICO</name>
<dbReference type="EC" id="2.1.1.193" evidence="3 12"/>
<feature type="domain" description="Ribosomal RNA small subunit methyltransferase E methyltransferase" evidence="13">
    <location>
        <begin position="78"/>
        <end position="235"/>
    </location>
</feature>
<evidence type="ECO:0000256" key="1">
    <source>
        <dbReference type="ARBA" id="ARBA00004496"/>
    </source>
</evidence>
<gene>
    <name evidence="15" type="ORF">FB560_1490</name>
</gene>
<dbReference type="InterPro" id="IPR015947">
    <property type="entry name" value="PUA-like_sf"/>
</dbReference>